<name>I3DCM3_9PAST</name>
<feature type="transmembrane region" description="Helical" evidence="7">
    <location>
        <begin position="7"/>
        <end position="26"/>
    </location>
</feature>
<evidence type="ECO:0000256" key="5">
    <source>
        <dbReference type="ARBA" id="ARBA00022989"/>
    </source>
</evidence>
<dbReference type="eggNOG" id="COG0619">
    <property type="taxonomic scope" value="Bacteria"/>
</dbReference>
<dbReference type="GO" id="GO:0005886">
    <property type="term" value="C:plasma membrane"/>
    <property type="evidence" value="ECO:0007669"/>
    <property type="project" value="UniProtKB-ARBA"/>
</dbReference>
<keyword evidence="3" id="KW-1003">Cell membrane</keyword>
<keyword evidence="9" id="KW-1185">Reference proteome</keyword>
<evidence type="ECO:0000256" key="4">
    <source>
        <dbReference type="ARBA" id="ARBA00022692"/>
    </source>
</evidence>
<evidence type="ECO:0000256" key="2">
    <source>
        <dbReference type="ARBA" id="ARBA00008564"/>
    </source>
</evidence>
<comment type="subcellular location">
    <subcellularLocation>
        <location evidence="1">Membrane</location>
        <topology evidence="1">Multi-pass membrane protein</topology>
    </subcellularLocation>
</comment>
<dbReference type="EMBL" id="AJSX01000030">
    <property type="protein sequence ID" value="EIJ69466.1"/>
    <property type="molecule type" value="Genomic_DNA"/>
</dbReference>
<feature type="transmembrane region" description="Helical" evidence="7">
    <location>
        <begin position="32"/>
        <end position="49"/>
    </location>
</feature>
<comment type="caution">
    <text evidence="8">The sequence shown here is derived from an EMBL/GenBank/DDBJ whole genome shotgun (WGS) entry which is preliminary data.</text>
</comment>
<dbReference type="RefSeq" id="WP_005760629.1">
    <property type="nucleotide sequence ID" value="NZ_AJSX01000030.1"/>
</dbReference>
<keyword evidence="5 7" id="KW-1133">Transmembrane helix</keyword>
<evidence type="ECO:0000313" key="9">
    <source>
        <dbReference type="Proteomes" id="UP000006457"/>
    </source>
</evidence>
<evidence type="ECO:0000256" key="3">
    <source>
        <dbReference type="ARBA" id="ARBA00022475"/>
    </source>
</evidence>
<proteinExistence type="inferred from homology"/>
<dbReference type="CDD" id="cd16914">
    <property type="entry name" value="EcfT"/>
    <property type="match status" value="1"/>
</dbReference>
<evidence type="ECO:0000256" key="7">
    <source>
        <dbReference type="SAM" id="Phobius"/>
    </source>
</evidence>
<dbReference type="PANTHER" id="PTHR34857">
    <property type="entry name" value="SLL0384 PROTEIN"/>
    <property type="match status" value="1"/>
</dbReference>
<evidence type="ECO:0000256" key="1">
    <source>
        <dbReference type="ARBA" id="ARBA00004141"/>
    </source>
</evidence>
<gene>
    <name evidence="8" type="ORF">HMPREF1052_0913</name>
</gene>
<dbReference type="Proteomes" id="UP000006457">
    <property type="component" value="Unassembled WGS sequence"/>
</dbReference>
<dbReference type="InterPro" id="IPR003339">
    <property type="entry name" value="ABC/ECF_trnsptr_transmembrane"/>
</dbReference>
<evidence type="ECO:0000313" key="8">
    <source>
        <dbReference type="EMBL" id="EIJ69466.1"/>
    </source>
</evidence>
<sequence>MMKLAFFTPHFRLLYAFGIGLIISAITDIPTLAWLTCIAYIALLLFLYFNQQSIIPYVKRWLSLNVFTLLLWLTLSWQVSNSGIDFSPLGIHTALLITFRMNLIFCSFCLLLYDINDVRLVQAISQLPLPNKFIQLFILTVRYISLLAEENRRISIAMQARGFQAKCNWRTFEVLAQRVALLLVRALIKVEVVEMALRARGFKFQSQSSLLEKPWWKYVEIFTALFAIAWIIK</sequence>
<evidence type="ECO:0000256" key="6">
    <source>
        <dbReference type="ARBA" id="ARBA00023136"/>
    </source>
</evidence>
<feature type="transmembrane region" description="Helical" evidence="7">
    <location>
        <begin position="91"/>
        <end position="113"/>
    </location>
</feature>
<dbReference type="Pfam" id="PF02361">
    <property type="entry name" value="CbiQ"/>
    <property type="match status" value="1"/>
</dbReference>
<organism evidence="8 9">
    <name type="scientific">Pasteurella bettyae CCUG 2042</name>
    <dbReference type="NCBI Taxonomy" id="1095749"/>
    <lineage>
        <taxon>Bacteria</taxon>
        <taxon>Pseudomonadati</taxon>
        <taxon>Pseudomonadota</taxon>
        <taxon>Gammaproteobacteria</taxon>
        <taxon>Pasteurellales</taxon>
        <taxon>Pasteurellaceae</taxon>
        <taxon>Pasteurella</taxon>
    </lineage>
</organism>
<reference evidence="8 9" key="1">
    <citation type="submission" date="2012-03" db="EMBL/GenBank/DDBJ databases">
        <authorList>
            <person name="Harkins D.M."/>
            <person name="Madupu R."/>
            <person name="Durkin A.S."/>
            <person name="Torralba M."/>
            <person name="Methe B."/>
            <person name="Sutton G.G."/>
            <person name="Nelson K.E."/>
        </authorList>
    </citation>
    <scope>NUCLEOTIDE SEQUENCE [LARGE SCALE GENOMIC DNA]</scope>
    <source>
        <strain evidence="8 9">CCUG 2042</strain>
    </source>
</reference>
<dbReference type="PATRIC" id="fig|1095749.3.peg.1113"/>
<dbReference type="InterPro" id="IPR051611">
    <property type="entry name" value="ECF_transporter_component"/>
</dbReference>
<dbReference type="PANTHER" id="PTHR34857:SF2">
    <property type="entry name" value="SLL0384 PROTEIN"/>
    <property type="match status" value="1"/>
</dbReference>
<protein>
    <submittedName>
        <fullName evidence="8">Cobalt transport protein</fullName>
    </submittedName>
</protein>
<keyword evidence="6 7" id="KW-0472">Membrane</keyword>
<accession>I3DCM3</accession>
<feature type="transmembrane region" description="Helical" evidence="7">
    <location>
        <begin position="61"/>
        <end position="79"/>
    </location>
</feature>
<keyword evidence="4 7" id="KW-0812">Transmembrane</keyword>
<dbReference type="AlphaFoldDB" id="I3DCM3"/>
<comment type="similarity">
    <text evidence="2">Belongs to the CbiQ family.</text>
</comment>